<protein>
    <submittedName>
        <fullName evidence="3">25891_t:CDS:1</fullName>
    </submittedName>
</protein>
<sequence>MHFATSLKIKFIIFLCLLALNIEAKNDQCKITTLTKTKFCTVTKRIAATETDTITTLVIMLSVILVVPPALALPLVDVHKDKDF</sequence>
<keyword evidence="2" id="KW-0732">Signal</keyword>
<reference evidence="3 4" key="1">
    <citation type="submission" date="2021-06" db="EMBL/GenBank/DDBJ databases">
        <authorList>
            <person name="Kallberg Y."/>
            <person name="Tangrot J."/>
            <person name="Rosling A."/>
        </authorList>
    </citation>
    <scope>NUCLEOTIDE SEQUENCE [LARGE SCALE GENOMIC DNA]</scope>
    <source>
        <strain evidence="3 4">120-4 pot B 10/14</strain>
    </source>
</reference>
<keyword evidence="1" id="KW-1133">Transmembrane helix</keyword>
<proteinExistence type="predicted"/>
<keyword evidence="1" id="KW-0812">Transmembrane</keyword>
<keyword evidence="1" id="KW-0472">Membrane</keyword>
<evidence type="ECO:0000313" key="3">
    <source>
        <dbReference type="EMBL" id="CAG8660592.1"/>
    </source>
</evidence>
<keyword evidence="4" id="KW-1185">Reference proteome</keyword>
<accession>A0ABN7USK7</accession>
<evidence type="ECO:0000313" key="4">
    <source>
        <dbReference type="Proteomes" id="UP000789901"/>
    </source>
</evidence>
<comment type="caution">
    <text evidence="3">The sequence shown here is derived from an EMBL/GenBank/DDBJ whole genome shotgun (WGS) entry which is preliminary data.</text>
</comment>
<gene>
    <name evidence="3" type="ORF">GMARGA_LOCUS9858</name>
</gene>
<organism evidence="3 4">
    <name type="scientific">Gigaspora margarita</name>
    <dbReference type="NCBI Taxonomy" id="4874"/>
    <lineage>
        <taxon>Eukaryota</taxon>
        <taxon>Fungi</taxon>
        <taxon>Fungi incertae sedis</taxon>
        <taxon>Mucoromycota</taxon>
        <taxon>Glomeromycotina</taxon>
        <taxon>Glomeromycetes</taxon>
        <taxon>Diversisporales</taxon>
        <taxon>Gigasporaceae</taxon>
        <taxon>Gigaspora</taxon>
    </lineage>
</organism>
<evidence type="ECO:0000256" key="2">
    <source>
        <dbReference type="SAM" id="SignalP"/>
    </source>
</evidence>
<feature type="signal peptide" evidence="2">
    <location>
        <begin position="1"/>
        <end position="24"/>
    </location>
</feature>
<dbReference type="EMBL" id="CAJVQB010005395">
    <property type="protein sequence ID" value="CAG8660592.1"/>
    <property type="molecule type" value="Genomic_DNA"/>
</dbReference>
<feature type="transmembrane region" description="Helical" evidence="1">
    <location>
        <begin position="54"/>
        <end position="76"/>
    </location>
</feature>
<feature type="chain" id="PRO_5046491046" evidence="2">
    <location>
        <begin position="25"/>
        <end position="84"/>
    </location>
</feature>
<evidence type="ECO:0000256" key="1">
    <source>
        <dbReference type="SAM" id="Phobius"/>
    </source>
</evidence>
<name>A0ABN7USK7_GIGMA</name>
<dbReference type="Proteomes" id="UP000789901">
    <property type="component" value="Unassembled WGS sequence"/>
</dbReference>